<feature type="transmembrane region" description="Helical" evidence="1">
    <location>
        <begin position="110"/>
        <end position="131"/>
    </location>
</feature>
<feature type="transmembrane region" description="Helical" evidence="1">
    <location>
        <begin position="12"/>
        <end position="30"/>
    </location>
</feature>
<sequence>MKTSWSTLVLRGINVLLVLCFGVILYIHFVSPISFTLGGVHFSASGYTKPFLLIVVLWLAKHLITILTRPHIARNEMTWYYLGICIIAGATLLMEVTMTRIFSVAFFHHFAFLIISTALFGFGFSGVFLSIFPSLNKFDFNKLLTTLSICFAVSTLITLKVVVDVPLQFGRVLDQSFEFFAYLSVYYLALAIPFFFSGMVIALLLSHIPNSVNKLYFANMLGAGIGCFLVIPLIPSLGAPGTVIATALLGIVASACFAKLIGRHAVVVSAVCFIIIALLLPYRSTHFRVKVHEGKRSFNVDEERGRVEFTQWGPISRIDVASMPNHPHKIIWIDGGSNQSFMVPFSGDLRTLEPDRRAGIVYRLVENPDVLTVGPAGGEEVLYALSWRPNSIIGVELDPVIVDIVQNEYRAFIGGIYNKPHVKLINDEGRSYIRHSPQKFDIIQQINNASPVAIASGAVNLSETYLITVEAFHDYLDHLKEGGFIFIRRWGAIRLATVAAQALRERGVEHPEKQIVIMDDPLHNFGGGQFYLKNGEFTEAEIAEFQPYIDANAVLYGPESFNVKHPEYEKYRKLVADPEGWKIYDNMGINVFPVTDDKPFFNHFKKFAHFSLENIPPEFHPIFAKYNNSDFSLLAILVEAAALSIIFIILPLYIFKRSGLRARGKFRFMVYFFSLGLAFILIEIVLIQKFTLFMGNPTYSVTVVLFSILTAAGFGSFLSGKFRNNLKGALFTVVLGIVFLSWLELTFSPIVFKAFLGYSMPVRVFISILLITPLGLLMGMPFPLGITLTNQVSNRLIPWVWGINGYATVIGSVLCVILALSFGFKVVMLIACGIYLIGMLTVLGVKA</sequence>
<feature type="transmembrane region" description="Helical" evidence="1">
    <location>
        <begin position="50"/>
        <end position="67"/>
    </location>
</feature>
<feature type="transmembrane region" description="Helical" evidence="1">
    <location>
        <begin position="730"/>
        <end position="752"/>
    </location>
</feature>
<comment type="caution">
    <text evidence="2">The sequence shown here is derived from an EMBL/GenBank/DDBJ whole genome shotgun (WGS) entry which is preliminary data.</text>
</comment>
<dbReference type="AlphaFoldDB" id="A0A9D5JTX6"/>
<feature type="transmembrane region" description="Helical" evidence="1">
    <location>
        <begin position="826"/>
        <end position="845"/>
    </location>
</feature>
<evidence type="ECO:0000313" key="3">
    <source>
        <dbReference type="Proteomes" id="UP000649604"/>
    </source>
</evidence>
<dbReference type="Gene3D" id="3.40.50.150">
    <property type="entry name" value="Vaccinia Virus protein VP39"/>
    <property type="match status" value="1"/>
</dbReference>
<organism evidence="2 3">
    <name type="scientific">candidate division KSB3 bacterium</name>
    <dbReference type="NCBI Taxonomy" id="2044937"/>
    <lineage>
        <taxon>Bacteria</taxon>
        <taxon>candidate division KSB3</taxon>
    </lineage>
</organism>
<accession>A0A9D5JTX6</accession>
<feature type="transmembrane region" description="Helical" evidence="1">
    <location>
        <begin position="631"/>
        <end position="654"/>
    </location>
</feature>
<dbReference type="Proteomes" id="UP000649604">
    <property type="component" value="Unassembled WGS sequence"/>
</dbReference>
<feature type="transmembrane region" description="Helical" evidence="1">
    <location>
        <begin position="796"/>
        <end position="820"/>
    </location>
</feature>
<feature type="transmembrane region" description="Helical" evidence="1">
    <location>
        <begin position="666"/>
        <end position="687"/>
    </location>
</feature>
<name>A0A9D5JTX6_9BACT</name>
<protein>
    <recommendedName>
        <fullName evidence="4">SAM-dependent methyltransferase</fullName>
    </recommendedName>
</protein>
<feature type="transmembrane region" description="Helical" evidence="1">
    <location>
        <begin position="183"/>
        <end position="204"/>
    </location>
</feature>
<dbReference type="EMBL" id="WJJP01000161">
    <property type="protein sequence ID" value="MBD3323931.1"/>
    <property type="molecule type" value="Genomic_DNA"/>
</dbReference>
<feature type="transmembrane region" description="Helical" evidence="1">
    <location>
        <begin position="216"/>
        <end position="234"/>
    </location>
</feature>
<evidence type="ECO:0000313" key="2">
    <source>
        <dbReference type="EMBL" id="MBD3323931.1"/>
    </source>
</evidence>
<proteinExistence type="predicted"/>
<evidence type="ECO:0000256" key="1">
    <source>
        <dbReference type="SAM" id="Phobius"/>
    </source>
</evidence>
<keyword evidence="1" id="KW-0472">Membrane</keyword>
<dbReference type="SUPFAM" id="SSF53335">
    <property type="entry name" value="S-adenosyl-L-methionine-dependent methyltransferases"/>
    <property type="match status" value="1"/>
</dbReference>
<evidence type="ECO:0008006" key="4">
    <source>
        <dbReference type="Google" id="ProtNLM"/>
    </source>
</evidence>
<feature type="transmembrane region" description="Helical" evidence="1">
    <location>
        <begin position="265"/>
        <end position="282"/>
    </location>
</feature>
<dbReference type="InterPro" id="IPR029063">
    <property type="entry name" value="SAM-dependent_MTases_sf"/>
</dbReference>
<feature type="transmembrane region" description="Helical" evidence="1">
    <location>
        <begin position="143"/>
        <end position="163"/>
    </location>
</feature>
<feature type="transmembrane region" description="Helical" evidence="1">
    <location>
        <begin position="764"/>
        <end position="784"/>
    </location>
</feature>
<gene>
    <name evidence="2" type="ORF">GF339_05065</name>
</gene>
<feature type="transmembrane region" description="Helical" evidence="1">
    <location>
        <begin position="699"/>
        <end position="718"/>
    </location>
</feature>
<keyword evidence="1" id="KW-0812">Transmembrane</keyword>
<reference evidence="2" key="1">
    <citation type="submission" date="2019-11" db="EMBL/GenBank/DDBJ databases">
        <title>Microbial mats filling the niche in hypersaline microbial mats.</title>
        <authorList>
            <person name="Wong H.L."/>
            <person name="Macleod F.I."/>
            <person name="White R.A. III"/>
            <person name="Burns B.P."/>
        </authorList>
    </citation>
    <scope>NUCLEOTIDE SEQUENCE</scope>
    <source>
        <strain evidence="2">Rbin_158</strain>
    </source>
</reference>
<feature type="transmembrane region" description="Helical" evidence="1">
    <location>
        <begin position="79"/>
        <end position="98"/>
    </location>
</feature>
<feature type="transmembrane region" description="Helical" evidence="1">
    <location>
        <begin position="240"/>
        <end position="258"/>
    </location>
</feature>
<keyword evidence="1" id="KW-1133">Transmembrane helix</keyword>